<dbReference type="Proteomes" id="UP001233673">
    <property type="component" value="Unassembled WGS sequence"/>
</dbReference>
<dbReference type="RefSeq" id="WP_305998349.1">
    <property type="nucleotide sequence ID" value="NZ_JASNFN010000002.1"/>
</dbReference>
<proteinExistence type="predicted"/>
<evidence type="ECO:0000256" key="2">
    <source>
        <dbReference type="SAM" id="SignalP"/>
    </source>
</evidence>
<keyword evidence="1" id="KW-0472">Membrane</keyword>
<comment type="caution">
    <text evidence="3">The sequence shown here is derived from an EMBL/GenBank/DDBJ whole genome shotgun (WGS) entry which is preliminary data.</text>
</comment>
<gene>
    <name evidence="3" type="ORF">QOZ88_03200</name>
</gene>
<dbReference type="InterPro" id="IPR006311">
    <property type="entry name" value="TAT_signal"/>
</dbReference>
<feature type="transmembrane region" description="Helical" evidence="1">
    <location>
        <begin position="134"/>
        <end position="157"/>
    </location>
</feature>
<feature type="chain" id="PRO_5046116675" description="DUF4386 family protein" evidence="2">
    <location>
        <begin position="24"/>
        <end position="216"/>
    </location>
</feature>
<accession>A0ABT9I8U0</accession>
<protein>
    <recommendedName>
        <fullName evidence="5">DUF4386 family protein</fullName>
    </recommendedName>
</protein>
<evidence type="ECO:0008006" key="5">
    <source>
        <dbReference type="Google" id="ProtNLM"/>
    </source>
</evidence>
<keyword evidence="4" id="KW-1185">Reference proteome</keyword>
<feature type="transmembrane region" description="Helical" evidence="1">
    <location>
        <begin position="169"/>
        <end position="202"/>
    </location>
</feature>
<evidence type="ECO:0000313" key="4">
    <source>
        <dbReference type="Proteomes" id="UP001233673"/>
    </source>
</evidence>
<dbReference type="EMBL" id="JASNFN010000002">
    <property type="protein sequence ID" value="MDP5181632.1"/>
    <property type="molecule type" value="Genomic_DNA"/>
</dbReference>
<feature type="signal peptide" evidence="2">
    <location>
        <begin position="1"/>
        <end position="23"/>
    </location>
</feature>
<keyword evidence="2" id="KW-0732">Signal</keyword>
<sequence>MPLSTSRHALLAAAGGFAALAVAGNALQGTTPAPHAEPGEVLRFYAAAPDRIAVAMMLSLLALVPLAVFLAALVRALEDARTADPWPARMAGLGGAVATGLLAGGFALVSAGALRAGSPAGLAPESAVVFYDGGLALSGLAAPVGMTVLLAGTAACVLRTTAFPRWFGWASAGLAAVGLVTPLSFLLALVLPLWVLVAAVVLSRRSVPEEATRFVR</sequence>
<keyword evidence="1" id="KW-0812">Transmembrane</keyword>
<dbReference type="PROSITE" id="PS51318">
    <property type="entry name" value="TAT"/>
    <property type="match status" value="1"/>
</dbReference>
<evidence type="ECO:0000313" key="3">
    <source>
        <dbReference type="EMBL" id="MDP5181632.1"/>
    </source>
</evidence>
<reference evidence="4" key="1">
    <citation type="submission" date="2023-05" db="EMBL/GenBank/DDBJ databases">
        <title>Draft genome of Pseudofrankia sp. BMG5.37.</title>
        <authorList>
            <person name="Gtari M."/>
            <person name="Ghodhbane F."/>
            <person name="Sbissi I."/>
        </authorList>
    </citation>
    <scope>NUCLEOTIDE SEQUENCE [LARGE SCALE GENOMIC DNA]</scope>
    <source>
        <strain evidence="4">BMG 814</strain>
    </source>
</reference>
<organism evidence="3 4">
    <name type="scientific">Blastococcus carthaginiensis</name>
    <dbReference type="NCBI Taxonomy" id="3050034"/>
    <lineage>
        <taxon>Bacteria</taxon>
        <taxon>Bacillati</taxon>
        <taxon>Actinomycetota</taxon>
        <taxon>Actinomycetes</taxon>
        <taxon>Geodermatophilales</taxon>
        <taxon>Geodermatophilaceae</taxon>
        <taxon>Blastococcus</taxon>
    </lineage>
</organism>
<evidence type="ECO:0000256" key="1">
    <source>
        <dbReference type="SAM" id="Phobius"/>
    </source>
</evidence>
<feature type="transmembrane region" description="Helical" evidence="1">
    <location>
        <begin position="52"/>
        <end position="73"/>
    </location>
</feature>
<feature type="transmembrane region" description="Helical" evidence="1">
    <location>
        <begin position="93"/>
        <end position="114"/>
    </location>
</feature>
<keyword evidence="1" id="KW-1133">Transmembrane helix</keyword>
<name>A0ABT9I8U0_9ACTN</name>